<reference evidence="5" key="1">
    <citation type="submission" date="2019-11" db="EMBL/GenBank/DDBJ databases">
        <title>Isolation and characterization of a novel species in the genus Sulfuriferula.</title>
        <authorList>
            <person name="Mochizuki J."/>
            <person name="Kojima H."/>
            <person name="Fukui M."/>
        </authorList>
    </citation>
    <scope>NUCLEOTIDE SEQUENCE [LARGE SCALE GENOMIC DNA]</scope>
    <source>
        <strain evidence="5">SGTM</strain>
    </source>
</reference>
<sequence>MLTVMIVDDDAERGQQLVKAFRSQGYQVADRVESAFALPDAVAKSAPDVIIIGADSPDRDMLEHLCVATRDCPRPVVMFTEDQASESIRAALKAGVSAYIVDGLESARLQPILEVARIRFEEHQVLVDAANKANRSQQERDLIAAAKQRLMVDQNMSETDAYHAMRRTAMAENRRLVEIAEAIMQAIPPMA</sequence>
<dbReference type="InterPro" id="IPR008327">
    <property type="entry name" value="Sig_transdc_resp-reg_antiterm"/>
</dbReference>
<dbReference type="SMART" id="SM01012">
    <property type="entry name" value="ANTAR"/>
    <property type="match status" value="1"/>
</dbReference>
<dbReference type="Pfam" id="PF00072">
    <property type="entry name" value="Response_reg"/>
    <property type="match status" value="1"/>
</dbReference>
<feature type="domain" description="ANTAR" evidence="3">
    <location>
        <begin position="123"/>
        <end position="184"/>
    </location>
</feature>
<dbReference type="Proteomes" id="UP000463939">
    <property type="component" value="Chromosome"/>
</dbReference>
<keyword evidence="5" id="KW-1185">Reference proteome</keyword>
<evidence type="ECO:0000313" key="5">
    <source>
        <dbReference type="Proteomes" id="UP000463939"/>
    </source>
</evidence>
<dbReference type="InterPro" id="IPR011006">
    <property type="entry name" value="CheY-like_superfamily"/>
</dbReference>
<evidence type="ECO:0000259" key="3">
    <source>
        <dbReference type="PROSITE" id="PS50921"/>
    </source>
</evidence>
<dbReference type="InterPro" id="IPR005561">
    <property type="entry name" value="ANTAR"/>
</dbReference>
<feature type="domain" description="Response regulatory" evidence="2">
    <location>
        <begin position="3"/>
        <end position="117"/>
    </location>
</feature>
<dbReference type="AlphaFoldDB" id="A0A809S790"/>
<dbReference type="SMART" id="SM00448">
    <property type="entry name" value="REC"/>
    <property type="match status" value="1"/>
</dbReference>
<dbReference type="Gene3D" id="3.40.50.2300">
    <property type="match status" value="1"/>
</dbReference>
<dbReference type="SUPFAM" id="SSF52172">
    <property type="entry name" value="CheY-like"/>
    <property type="match status" value="1"/>
</dbReference>
<dbReference type="KEGG" id="sniv:SFSGTM_03010"/>
<dbReference type="InterPro" id="IPR001789">
    <property type="entry name" value="Sig_transdc_resp-reg_receiver"/>
</dbReference>
<accession>A0A809S790</accession>
<evidence type="ECO:0000256" key="1">
    <source>
        <dbReference type="PROSITE-ProRule" id="PRU00169"/>
    </source>
</evidence>
<dbReference type="Pfam" id="PF03861">
    <property type="entry name" value="ANTAR"/>
    <property type="match status" value="1"/>
</dbReference>
<dbReference type="GO" id="GO:0003723">
    <property type="term" value="F:RNA binding"/>
    <property type="evidence" value="ECO:0007669"/>
    <property type="project" value="InterPro"/>
</dbReference>
<dbReference type="PROSITE" id="PS50110">
    <property type="entry name" value="RESPONSE_REGULATORY"/>
    <property type="match status" value="1"/>
</dbReference>
<name>A0A809S790_9PROT</name>
<dbReference type="EMBL" id="AP021881">
    <property type="protein sequence ID" value="BBO99592.1"/>
    <property type="molecule type" value="Genomic_DNA"/>
</dbReference>
<dbReference type="GO" id="GO:0000160">
    <property type="term" value="P:phosphorelay signal transduction system"/>
    <property type="evidence" value="ECO:0007669"/>
    <property type="project" value="InterPro"/>
</dbReference>
<comment type="caution">
    <text evidence="1">Lacks conserved residue(s) required for the propagation of feature annotation.</text>
</comment>
<evidence type="ECO:0000259" key="2">
    <source>
        <dbReference type="PROSITE" id="PS50110"/>
    </source>
</evidence>
<dbReference type="RefSeq" id="WP_162083626.1">
    <property type="nucleotide sequence ID" value="NZ_AP021881.1"/>
</dbReference>
<dbReference type="PIRSF" id="PIRSF036382">
    <property type="entry name" value="RR_antiterm"/>
    <property type="match status" value="1"/>
</dbReference>
<gene>
    <name evidence="4" type="ORF">SFSGTM_03010</name>
</gene>
<dbReference type="CDD" id="cd00156">
    <property type="entry name" value="REC"/>
    <property type="match status" value="1"/>
</dbReference>
<organism evidence="4 5">
    <name type="scientific">Sulfuriferula nivalis</name>
    <dbReference type="NCBI Taxonomy" id="2675298"/>
    <lineage>
        <taxon>Bacteria</taxon>
        <taxon>Pseudomonadati</taxon>
        <taxon>Pseudomonadota</taxon>
        <taxon>Betaproteobacteria</taxon>
        <taxon>Nitrosomonadales</taxon>
        <taxon>Sulfuricellaceae</taxon>
        <taxon>Sulfuriferula</taxon>
    </lineage>
</organism>
<dbReference type="Gene3D" id="1.10.10.10">
    <property type="entry name" value="Winged helix-like DNA-binding domain superfamily/Winged helix DNA-binding domain"/>
    <property type="match status" value="1"/>
</dbReference>
<protein>
    <submittedName>
        <fullName evidence="4">Response regulator</fullName>
    </submittedName>
</protein>
<proteinExistence type="predicted"/>
<evidence type="ECO:0000313" key="4">
    <source>
        <dbReference type="EMBL" id="BBO99592.1"/>
    </source>
</evidence>
<dbReference type="InterPro" id="IPR036388">
    <property type="entry name" value="WH-like_DNA-bd_sf"/>
</dbReference>
<dbReference type="PROSITE" id="PS50921">
    <property type="entry name" value="ANTAR"/>
    <property type="match status" value="1"/>
</dbReference>